<gene>
    <name evidence="2" type="ORF">Sangu_2604800</name>
</gene>
<sequence length="69" mass="7287">MGRGGEAGGSERDQDREEEEADLGGGEEARPGGKIVTFNNENATLTADRLITGTHLDRAIEGETNLGED</sequence>
<feature type="region of interest" description="Disordered" evidence="1">
    <location>
        <begin position="1"/>
        <end position="34"/>
    </location>
</feature>
<protein>
    <submittedName>
        <fullName evidence="2">Uncharacterized protein</fullName>
    </submittedName>
</protein>
<accession>A0AAW2J5U1</accession>
<name>A0AAW2J5U1_9LAMI</name>
<evidence type="ECO:0000256" key="1">
    <source>
        <dbReference type="SAM" id="MobiDB-lite"/>
    </source>
</evidence>
<reference evidence="2" key="2">
    <citation type="journal article" date="2024" name="Plant">
        <title>Genomic evolution and insights into agronomic trait innovations of Sesamum species.</title>
        <authorList>
            <person name="Miao H."/>
            <person name="Wang L."/>
            <person name="Qu L."/>
            <person name="Liu H."/>
            <person name="Sun Y."/>
            <person name="Le M."/>
            <person name="Wang Q."/>
            <person name="Wei S."/>
            <person name="Zheng Y."/>
            <person name="Lin W."/>
            <person name="Duan Y."/>
            <person name="Cao H."/>
            <person name="Xiong S."/>
            <person name="Wang X."/>
            <person name="Wei L."/>
            <person name="Li C."/>
            <person name="Ma Q."/>
            <person name="Ju M."/>
            <person name="Zhao R."/>
            <person name="Li G."/>
            <person name="Mu C."/>
            <person name="Tian Q."/>
            <person name="Mei H."/>
            <person name="Zhang T."/>
            <person name="Gao T."/>
            <person name="Zhang H."/>
        </authorList>
    </citation>
    <scope>NUCLEOTIDE SEQUENCE</scope>
    <source>
        <strain evidence="2">G01</strain>
    </source>
</reference>
<evidence type="ECO:0000313" key="2">
    <source>
        <dbReference type="EMBL" id="KAL0289727.1"/>
    </source>
</evidence>
<proteinExistence type="predicted"/>
<dbReference type="AlphaFoldDB" id="A0AAW2J5U1"/>
<comment type="caution">
    <text evidence="2">The sequence shown here is derived from an EMBL/GenBank/DDBJ whole genome shotgun (WGS) entry which is preliminary data.</text>
</comment>
<dbReference type="EMBL" id="JACGWK010001386">
    <property type="protein sequence ID" value="KAL0289727.1"/>
    <property type="molecule type" value="Genomic_DNA"/>
</dbReference>
<organism evidence="2">
    <name type="scientific">Sesamum angustifolium</name>
    <dbReference type="NCBI Taxonomy" id="2727405"/>
    <lineage>
        <taxon>Eukaryota</taxon>
        <taxon>Viridiplantae</taxon>
        <taxon>Streptophyta</taxon>
        <taxon>Embryophyta</taxon>
        <taxon>Tracheophyta</taxon>
        <taxon>Spermatophyta</taxon>
        <taxon>Magnoliopsida</taxon>
        <taxon>eudicotyledons</taxon>
        <taxon>Gunneridae</taxon>
        <taxon>Pentapetalae</taxon>
        <taxon>asterids</taxon>
        <taxon>lamiids</taxon>
        <taxon>Lamiales</taxon>
        <taxon>Pedaliaceae</taxon>
        <taxon>Sesamum</taxon>
    </lineage>
</organism>
<reference evidence="2" key="1">
    <citation type="submission" date="2020-06" db="EMBL/GenBank/DDBJ databases">
        <authorList>
            <person name="Li T."/>
            <person name="Hu X."/>
            <person name="Zhang T."/>
            <person name="Song X."/>
            <person name="Zhang H."/>
            <person name="Dai N."/>
            <person name="Sheng W."/>
            <person name="Hou X."/>
            <person name="Wei L."/>
        </authorList>
    </citation>
    <scope>NUCLEOTIDE SEQUENCE</scope>
    <source>
        <strain evidence="2">G01</strain>
        <tissue evidence="2">Leaf</tissue>
    </source>
</reference>